<feature type="non-terminal residue" evidence="2">
    <location>
        <position position="1"/>
    </location>
</feature>
<feature type="region of interest" description="Disordered" evidence="1">
    <location>
        <begin position="46"/>
        <end position="76"/>
    </location>
</feature>
<keyword evidence="3" id="KW-1185">Reference proteome</keyword>
<evidence type="ECO:0000313" key="2">
    <source>
        <dbReference type="EMBL" id="EQC35887.1"/>
    </source>
</evidence>
<dbReference type="GeneID" id="19947363"/>
<dbReference type="InParanoid" id="T0RZM9"/>
<gene>
    <name evidence="2" type="ORF">SDRG_06636</name>
</gene>
<dbReference type="Proteomes" id="UP000030762">
    <property type="component" value="Unassembled WGS sequence"/>
</dbReference>
<accession>T0RZM9</accession>
<dbReference type="AlphaFoldDB" id="T0RZM9"/>
<dbReference type="EMBL" id="JH767149">
    <property type="protein sequence ID" value="EQC35887.1"/>
    <property type="molecule type" value="Genomic_DNA"/>
</dbReference>
<dbReference type="OrthoDB" id="62547at2759"/>
<dbReference type="OMA" id="QMGGSHE"/>
<protein>
    <submittedName>
        <fullName evidence="2">Uncharacterized protein</fullName>
    </submittedName>
</protein>
<dbReference type="RefSeq" id="XP_008610649.1">
    <property type="nucleotide sequence ID" value="XM_008612427.1"/>
</dbReference>
<proteinExistence type="predicted"/>
<name>T0RZM9_SAPDV</name>
<sequence length="168" mass="19217">AASHTHKIAAMLALDFKDLPKHRPCQYEKLKKTPSTWKSRVAALERAKRREPPVSAKLRVPRPPSMTPDGKKCHGARGATFTEADRAHVAIDASLEELLQPLDDDGLKKIPMPIMPDMHTLLAQRQRRRNPLEYIKHDHVEVMWLHQMGGSHEGLDEYRAWRVAHGQY</sequence>
<evidence type="ECO:0000313" key="3">
    <source>
        <dbReference type="Proteomes" id="UP000030762"/>
    </source>
</evidence>
<organism evidence="2 3">
    <name type="scientific">Saprolegnia diclina (strain VS20)</name>
    <dbReference type="NCBI Taxonomy" id="1156394"/>
    <lineage>
        <taxon>Eukaryota</taxon>
        <taxon>Sar</taxon>
        <taxon>Stramenopiles</taxon>
        <taxon>Oomycota</taxon>
        <taxon>Saprolegniomycetes</taxon>
        <taxon>Saprolegniales</taxon>
        <taxon>Saprolegniaceae</taxon>
        <taxon>Saprolegnia</taxon>
    </lineage>
</organism>
<evidence type="ECO:0000256" key="1">
    <source>
        <dbReference type="SAM" id="MobiDB-lite"/>
    </source>
</evidence>
<reference evidence="2 3" key="1">
    <citation type="submission" date="2012-04" db="EMBL/GenBank/DDBJ databases">
        <title>The Genome Sequence of Saprolegnia declina VS20.</title>
        <authorList>
            <consortium name="The Broad Institute Genome Sequencing Platform"/>
            <person name="Russ C."/>
            <person name="Nusbaum C."/>
            <person name="Tyler B."/>
            <person name="van West P."/>
            <person name="Dieguez-Uribeondo J."/>
            <person name="de Bruijn I."/>
            <person name="Tripathy S."/>
            <person name="Jiang R."/>
            <person name="Young S.K."/>
            <person name="Zeng Q."/>
            <person name="Gargeya S."/>
            <person name="Fitzgerald M."/>
            <person name="Haas B."/>
            <person name="Abouelleil A."/>
            <person name="Alvarado L."/>
            <person name="Arachchi H.M."/>
            <person name="Berlin A."/>
            <person name="Chapman S.B."/>
            <person name="Goldberg J."/>
            <person name="Griggs A."/>
            <person name="Gujja S."/>
            <person name="Hansen M."/>
            <person name="Howarth C."/>
            <person name="Imamovic A."/>
            <person name="Larimer J."/>
            <person name="McCowen C."/>
            <person name="Montmayeur A."/>
            <person name="Murphy C."/>
            <person name="Neiman D."/>
            <person name="Pearson M."/>
            <person name="Priest M."/>
            <person name="Roberts A."/>
            <person name="Saif S."/>
            <person name="Shea T."/>
            <person name="Sisk P."/>
            <person name="Sykes S."/>
            <person name="Wortman J."/>
            <person name="Nusbaum C."/>
            <person name="Birren B."/>
        </authorList>
    </citation>
    <scope>NUCLEOTIDE SEQUENCE [LARGE SCALE GENOMIC DNA]</scope>
    <source>
        <strain evidence="2 3">VS20</strain>
    </source>
</reference>
<dbReference type="VEuPathDB" id="FungiDB:SDRG_06636"/>